<protein>
    <submittedName>
        <fullName evidence="1">Uncharacterized protein</fullName>
    </submittedName>
</protein>
<accession>A0A934N181</accession>
<dbReference type="RefSeq" id="WP_199469665.1">
    <property type="nucleotide sequence ID" value="NZ_JAEMNX010000022.1"/>
</dbReference>
<organism evidence="1 2">
    <name type="scientific">Marinomonas transparens</name>
    <dbReference type="NCBI Taxonomy" id="2795388"/>
    <lineage>
        <taxon>Bacteria</taxon>
        <taxon>Pseudomonadati</taxon>
        <taxon>Pseudomonadota</taxon>
        <taxon>Gammaproteobacteria</taxon>
        <taxon>Oceanospirillales</taxon>
        <taxon>Oceanospirillaceae</taxon>
        <taxon>Marinomonas</taxon>
    </lineage>
</organism>
<gene>
    <name evidence="1" type="ORF">I8J31_16400</name>
</gene>
<dbReference type="AlphaFoldDB" id="A0A934N181"/>
<dbReference type="EMBL" id="JAEMNX010000022">
    <property type="protein sequence ID" value="MBJ7539260.1"/>
    <property type="molecule type" value="Genomic_DNA"/>
</dbReference>
<keyword evidence="2" id="KW-1185">Reference proteome</keyword>
<reference evidence="1" key="1">
    <citation type="submission" date="2020-12" db="EMBL/GenBank/DDBJ databases">
        <title>Marinomonas arctica sp. nov., a psychrotolerant bacterium isolated from the Arctic.</title>
        <authorList>
            <person name="Zhang Y."/>
        </authorList>
    </citation>
    <scope>NUCLEOTIDE SEQUENCE</scope>
    <source>
        <strain evidence="1">C1424</strain>
    </source>
</reference>
<sequence>MENTELQEIMQKRETAQAALMKSMDGLKGLSPMSLMTGGFSSLEGVAAQFQSVAFLNDQVITELAERALHHGD</sequence>
<dbReference type="Proteomes" id="UP000628710">
    <property type="component" value="Unassembled WGS sequence"/>
</dbReference>
<proteinExistence type="predicted"/>
<comment type="caution">
    <text evidence="1">The sequence shown here is derived from an EMBL/GenBank/DDBJ whole genome shotgun (WGS) entry which is preliminary data.</text>
</comment>
<name>A0A934N181_9GAMM</name>
<evidence type="ECO:0000313" key="1">
    <source>
        <dbReference type="EMBL" id="MBJ7539260.1"/>
    </source>
</evidence>
<evidence type="ECO:0000313" key="2">
    <source>
        <dbReference type="Proteomes" id="UP000628710"/>
    </source>
</evidence>